<organism evidence="2 3">
    <name type="scientific">Opitutus terrae (strain DSM 11246 / JCM 15787 / PB90-1)</name>
    <dbReference type="NCBI Taxonomy" id="452637"/>
    <lineage>
        <taxon>Bacteria</taxon>
        <taxon>Pseudomonadati</taxon>
        <taxon>Verrucomicrobiota</taxon>
        <taxon>Opitutia</taxon>
        <taxon>Opitutales</taxon>
        <taxon>Opitutaceae</taxon>
        <taxon>Opitutus</taxon>
    </lineage>
</organism>
<gene>
    <name evidence="2" type="ordered locus">Oter_1578</name>
</gene>
<evidence type="ECO:0000256" key="1">
    <source>
        <dbReference type="SAM" id="MobiDB-lite"/>
    </source>
</evidence>
<protein>
    <submittedName>
        <fullName evidence="2">Uncharacterized protein</fullName>
    </submittedName>
</protein>
<feature type="compositionally biased region" description="Polar residues" evidence="1">
    <location>
        <begin position="76"/>
        <end position="86"/>
    </location>
</feature>
<dbReference type="STRING" id="452637.Oter_1578"/>
<dbReference type="AlphaFoldDB" id="B1ZTS6"/>
<dbReference type="KEGG" id="ote:Oter_1578"/>
<sequence>MQSLWRGMRVVVCWAGLVVAMSAAEFSRSLTPAEFAAAGLDKLSAAELARLDALVQARRERDAAEHDAAASRDSAITNASTATKPSSPGLFARMRVVLKPGTEIAYETVETEITSGFRGYEPGKVLTLANGQRWRVVDGNFWAPARDANRPRKVTIEPGVLGSFFLRIEDGGRPKVKYVGMAN</sequence>
<dbReference type="RefSeq" id="WP_012374400.1">
    <property type="nucleotide sequence ID" value="NC_010571.1"/>
</dbReference>
<name>B1ZTS6_OPITP</name>
<feature type="region of interest" description="Disordered" evidence="1">
    <location>
        <begin position="62"/>
        <end position="87"/>
    </location>
</feature>
<reference evidence="2 3" key="1">
    <citation type="journal article" date="2011" name="J. Bacteriol.">
        <title>Genome sequence of the verrucomicrobium Opitutus terrae PB90-1, an abundant inhabitant of rice paddy soil ecosystems.</title>
        <authorList>
            <person name="van Passel M.W."/>
            <person name="Kant R."/>
            <person name="Palva A."/>
            <person name="Copeland A."/>
            <person name="Lucas S."/>
            <person name="Lapidus A."/>
            <person name="Glavina del Rio T."/>
            <person name="Pitluck S."/>
            <person name="Goltsman E."/>
            <person name="Clum A."/>
            <person name="Sun H."/>
            <person name="Schmutz J."/>
            <person name="Larimer F.W."/>
            <person name="Land M.L."/>
            <person name="Hauser L."/>
            <person name="Kyrpides N."/>
            <person name="Mikhailova N."/>
            <person name="Richardson P.P."/>
            <person name="Janssen P.H."/>
            <person name="de Vos W.M."/>
            <person name="Smidt H."/>
        </authorList>
    </citation>
    <scope>NUCLEOTIDE SEQUENCE [LARGE SCALE GENOMIC DNA]</scope>
    <source>
        <strain evidence="3">DSM 11246 / JCM 15787 / PB90-1</strain>
    </source>
</reference>
<accession>B1ZTS6</accession>
<proteinExistence type="predicted"/>
<dbReference type="OrthoDB" id="200379at2"/>
<keyword evidence="3" id="KW-1185">Reference proteome</keyword>
<dbReference type="HOGENOM" id="CLU_105063_0_0_0"/>
<evidence type="ECO:0000313" key="2">
    <source>
        <dbReference type="EMBL" id="ACB74862.1"/>
    </source>
</evidence>
<dbReference type="Proteomes" id="UP000007013">
    <property type="component" value="Chromosome"/>
</dbReference>
<evidence type="ECO:0000313" key="3">
    <source>
        <dbReference type="Proteomes" id="UP000007013"/>
    </source>
</evidence>
<dbReference type="EMBL" id="CP001032">
    <property type="protein sequence ID" value="ACB74862.1"/>
    <property type="molecule type" value="Genomic_DNA"/>
</dbReference>